<dbReference type="PROSITE" id="PS50943">
    <property type="entry name" value="HTH_CROC1"/>
    <property type="match status" value="1"/>
</dbReference>
<keyword evidence="4" id="KW-1185">Reference proteome</keyword>
<dbReference type="InterPro" id="IPR010982">
    <property type="entry name" value="Lambda_DNA-bd_dom_sf"/>
</dbReference>
<dbReference type="EMBL" id="PVEP01000001">
    <property type="protein sequence ID" value="PQV58502.1"/>
    <property type="molecule type" value="Genomic_DNA"/>
</dbReference>
<feature type="domain" description="HTH cro/C1-type" evidence="2">
    <location>
        <begin position="31"/>
        <end position="85"/>
    </location>
</feature>
<dbReference type="CDD" id="cd00093">
    <property type="entry name" value="HTH_XRE"/>
    <property type="match status" value="1"/>
</dbReference>
<comment type="caution">
    <text evidence="3">The sequence shown here is derived from an EMBL/GenBank/DDBJ whole genome shotgun (WGS) entry which is preliminary data.</text>
</comment>
<sequence length="207" mass="22641">MSDIDPAGLIRIAREGGATERVEPIDLGQRVRGLRKARGWTLEQAAVQAGLARSTLSKIENGQMSPTYEALKKLAEGLKISVPQLFTPPARAQASGRMAVTMADEGQAQATATYEHRLLAGALSAKKMLPYTARIRARSLEEFGGWVRHDGEEFLMVLTGVVRLYTEFYEPVDLKRGDSAYYDATMGHNVISVSAEDATILWVTSLT</sequence>
<keyword evidence="1" id="KW-0238">DNA-binding</keyword>
<dbReference type="AlphaFoldDB" id="A0A2S8SCH2"/>
<dbReference type="CDD" id="cd02209">
    <property type="entry name" value="cupin_XRE_C"/>
    <property type="match status" value="1"/>
</dbReference>
<dbReference type="SUPFAM" id="SSF51182">
    <property type="entry name" value="RmlC-like cupins"/>
    <property type="match status" value="1"/>
</dbReference>
<dbReference type="GO" id="GO:0005829">
    <property type="term" value="C:cytosol"/>
    <property type="evidence" value="ECO:0007669"/>
    <property type="project" value="TreeGrafter"/>
</dbReference>
<reference evidence="3 4" key="1">
    <citation type="submission" date="2018-02" db="EMBL/GenBank/DDBJ databases">
        <title>Genomic Encyclopedia of Archaeal and Bacterial Type Strains, Phase II (KMG-II): from individual species to whole genera.</title>
        <authorList>
            <person name="Goeker M."/>
        </authorList>
    </citation>
    <scope>NUCLEOTIDE SEQUENCE [LARGE SCALE GENOMIC DNA]</scope>
    <source>
        <strain evidence="3 4">DSM 18921</strain>
    </source>
</reference>
<dbReference type="InterPro" id="IPR001387">
    <property type="entry name" value="Cro/C1-type_HTH"/>
</dbReference>
<dbReference type="Pfam" id="PF07883">
    <property type="entry name" value="Cupin_2"/>
    <property type="match status" value="1"/>
</dbReference>
<dbReference type="InterPro" id="IPR011051">
    <property type="entry name" value="RmlC_Cupin_sf"/>
</dbReference>
<dbReference type="InterPro" id="IPR013096">
    <property type="entry name" value="Cupin_2"/>
</dbReference>
<dbReference type="GO" id="GO:0003700">
    <property type="term" value="F:DNA-binding transcription factor activity"/>
    <property type="evidence" value="ECO:0007669"/>
    <property type="project" value="TreeGrafter"/>
</dbReference>
<dbReference type="InterPro" id="IPR014710">
    <property type="entry name" value="RmlC-like_jellyroll"/>
</dbReference>
<organism evidence="3 4">
    <name type="scientific">Albidovulum denitrificans</name>
    <dbReference type="NCBI Taxonomy" id="404881"/>
    <lineage>
        <taxon>Bacteria</taxon>
        <taxon>Pseudomonadati</taxon>
        <taxon>Pseudomonadota</taxon>
        <taxon>Alphaproteobacteria</taxon>
        <taxon>Rhodobacterales</taxon>
        <taxon>Paracoccaceae</taxon>
        <taxon>Albidovulum</taxon>
    </lineage>
</organism>
<evidence type="ECO:0000256" key="1">
    <source>
        <dbReference type="ARBA" id="ARBA00023125"/>
    </source>
</evidence>
<name>A0A2S8SCH2_9RHOB</name>
<proteinExistence type="predicted"/>
<gene>
    <name evidence="3" type="ORF">LX70_00314</name>
</gene>
<dbReference type="GO" id="GO:0003677">
    <property type="term" value="F:DNA binding"/>
    <property type="evidence" value="ECO:0007669"/>
    <property type="project" value="UniProtKB-KW"/>
</dbReference>
<protein>
    <submittedName>
        <fullName evidence="3">XRE family transcriptional regulator</fullName>
    </submittedName>
</protein>
<dbReference type="SUPFAM" id="SSF47413">
    <property type="entry name" value="lambda repressor-like DNA-binding domains"/>
    <property type="match status" value="1"/>
</dbReference>
<dbReference type="OrthoDB" id="9805356at2"/>
<dbReference type="Proteomes" id="UP000238338">
    <property type="component" value="Unassembled WGS sequence"/>
</dbReference>
<evidence type="ECO:0000313" key="4">
    <source>
        <dbReference type="Proteomes" id="UP000238338"/>
    </source>
</evidence>
<evidence type="ECO:0000313" key="3">
    <source>
        <dbReference type="EMBL" id="PQV58502.1"/>
    </source>
</evidence>
<accession>A0A2S8SCH2</accession>
<dbReference type="PANTHER" id="PTHR46797">
    <property type="entry name" value="HTH-TYPE TRANSCRIPTIONAL REGULATOR"/>
    <property type="match status" value="1"/>
</dbReference>
<dbReference type="InterPro" id="IPR050807">
    <property type="entry name" value="TransReg_Diox_bact_type"/>
</dbReference>
<dbReference type="Pfam" id="PF01381">
    <property type="entry name" value="HTH_3"/>
    <property type="match status" value="1"/>
</dbReference>
<dbReference type="RefSeq" id="WP_105513546.1">
    <property type="nucleotide sequence ID" value="NZ_PVEP01000001.1"/>
</dbReference>
<dbReference type="Gene3D" id="2.60.120.10">
    <property type="entry name" value="Jelly Rolls"/>
    <property type="match status" value="1"/>
</dbReference>
<dbReference type="Gene3D" id="1.10.260.40">
    <property type="entry name" value="lambda repressor-like DNA-binding domains"/>
    <property type="match status" value="1"/>
</dbReference>
<dbReference type="SMART" id="SM00530">
    <property type="entry name" value="HTH_XRE"/>
    <property type="match status" value="1"/>
</dbReference>
<evidence type="ECO:0000259" key="2">
    <source>
        <dbReference type="PROSITE" id="PS50943"/>
    </source>
</evidence>
<dbReference type="PANTHER" id="PTHR46797:SF20">
    <property type="entry name" value="BLR4304 PROTEIN"/>
    <property type="match status" value="1"/>
</dbReference>